<dbReference type="InterPro" id="IPR038404">
    <property type="entry name" value="TRAP_DctP_sf"/>
</dbReference>
<dbReference type="NCBIfam" id="TIGR00787">
    <property type="entry name" value="dctP"/>
    <property type="match status" value="1"/>
</dbReference>
<dbReference type="PROSITE" id="PS51318">
    <property type="entry name" value="TAT"/>
    <property type="match status" value="1"/>
</dbReference>
<dbReference type="NCBIfam" id="NF037995">
    <property type="entry name" value="TRAP_S1"/>
    <property type="match status" value="1"/>
</dbReference>
<dbReference type="EMBL" id="WTYO01000005">
    <property type="protein sequence ID" value="MXO69542.1"/>
    <property type="molecule type" value="Genomic_DNA"/>
</dbReference>
<evidence type="ECO:0000313" key="3">
    <source>
        <dbReference type="Proteomes" id="UP000444401"/>
    </source>
</evidence>
<sequence length="343" mass="37245">MGGGRFSSSVVRGAISRRRLLAGGLALSAASALPGCKPRMSGLLTGADAHPADYPTVKAVEFMGRYLSERTGGRLGIKVYAGGQLGSETDTLEITSFGGLDLNRVNFAPLNSIEPMTLPFSLPFVFESVPHMRRVVDSEVGDEVLAAMEPHGLIGLCIYDSGARSFYNTRRAIRTPDDMAGLKLRVPASDLYVAMINALGANAVPIPFGEVYQSLAQGVIDGAENNWPSFVSARHYEVASHLSLTEHLLTPEALVMSKASWDRLSPGDRDLVREAARLSVAEMRRLWDRRVTEAKATIAASSVAVNEVEKEPFAALMRPVWEEFITTPRQKSIVERILAMREG</sequence>
<protein>
    <submittedName>
        <fullName evidence="2">DctP family TRAP transporter solute-binding subunit</fullName>
    </submittedName>
</protein>
<name>A0ABW9V1D6_9SPHN</name>
<keyword evidence="3" id="KW-1185">Reference proteome</keyword>
<organism evidence="2 3">
    <name type="scientific">Pelagerythrobacter marinus</name>
    <dbReference type="NCBI Taxonomy" id="538382"/>
    <lineage>
        <taxon>Bacteria</taxon>
        <taxon>Pseudomonadati</taxon>
        <taxon>Pseudomonadota</taxon>
        <taxon>Alphaproteobacteria</taxon>
        <taxon>Sphingomonadales</taxon>
        <taxon>Erythrobacteraceae</taxon>
        <taxon>Pelagerythrobacter</taxon>
    </lineage>
</organism>
<reference evidence="2 3" key="1">
    <citation type="submission" date="2019-12" db="EMBL/GenBank/DDBJ databases">
        <title>Genomic-based taxomic classification of the family Erythrobacteraceae.</title>
        <authorList>
            <person name="Xu L."/>
        </authorList>
    </citation>
    <scope>NUCLEOTIDE SEQUENCE [LARGE SCALE GENOMIC DNA]</scope>
    <source>
        <strain evidence="2 3">H32</strain>
    </source>
</reference>
<accession>A0ABW9V1D6</accession>
<dbReference type="PIRSF" id="PIRSF006470">
    <property type="entry name" value="DctB"/>
    <property type="match status" value="1"/>
</dbReference>
<dbReference type="PANTHER" id="PTHR33376">
    <property type="match status" value="1"/>
</dbReference>
<dbReference type="InterPro" id="IPR004682">
    <property type="entry name" value="TRAP_DctP"/>
</dbReference>
<dbReference type="CDD" id="cd13671">
    <property type="entry name" value="PBP2_TRAP_SBP_like_3"/>
    <property type="match status" value="1"/>
</dbReference>
<keyword evidence="1" id="KW-0732">Signal</keyword>
<proteinExistence type="predicted"/>
<comment type="caution">
    <text evidence="2">The sequence shown here is derived from an EMBL/GenBank/DDBJ whole genome shotgun (WGS) entry which is preliminary data.</text>
</comment>
<dbReference type="InterPro" id="IPR006311">
    <property type="entry name" value="TAT_signal"/>
</dbReference>
<dbReference type="Proteomes" id="UP000444401">
    <property type="component" value="Unassembled WGS sequence"/>
</dbReference>
<dbReference type="InterPro" id="IPR018389">
    <property type="entry name" value="DctP_fam"/>
</dbReference>
<evidence type="ECO:0000256" key="1">
    <source>
        <dbReference type="ARBA" id="ARBA00022729"/>
    </source>
</evidence>
<gene>
    <name evidence="2" type="ORF">GRI72_12000</name>
</gene>
<evidence type="ECO:0000313" key="2">
    <source>
        <dbReference type="EMBL" id="MXO69542.1"/>
    </source>
</evidence>
<dbReference type="PANTHER" id="PTHR33376:SF2">
    <property type="entry name" value="DICARBOXYLATE-BINDING PERIPLASMIC PROTEIN"/>
    <property type="match status" value="1"/>
</dbReference>
<dbReference type="Gene3D" id="3.40.190.170">
    <property type="entry name" value="Bacterial extracellular solute-binding protein, family 7"/>
    <property type="match status" value="1"/>
</dbReference>
<dbReference type="Pfam" id="PF03480">
    <property type="entry name" value="DctP"/>
    <property type="match status" value="1"/>
</dbReference>